<accession>A0AAV3WF20</accession>
<feature type="transmembrane region" description="Helical" evidence="7">
    <location>
        <begin position="84"/>
        <end position="104"/>
    </location>
</feature>
<dbReference type="InterPro" id="IPR036938">
    <property type="entry name" value="PAP2/HPO_sf"/>
</dbReference>
<evidence type="ECO:0000313" key="10">
    <source>
        <dbReference type="Proteomes" id="UP001050975"/>
    </source>
</evidence>
<dbReference type="RefSeq" id="WP_226575344.1">
    <property type="nucleotide sequence ID" value="NZ_BLAY01000009.1"/>
</dbReference>
<evidence type="ECO:0000256" key="2">
    <source>
        <dbReference type="ARBA" id="ARBA00022475"/>
    </source>
</evidence>
<evidence type="ECO:0000313" key="9">
    <source>
        <dbReference type="EMBL" id="GET36159.1"/>
    </source>
</evidence>
<protein>
    <submittedName>
        <fullName evidence="9">Phosphoesterase, PA-phosphatase related</fullName>
    </submittedName>
</protein>
<sequence>MLQSDSGNIFLSFLNFFKRLLVAHWLTLLLLLIGIYLPLQVFEILAVKVWQNQGGFPWDVPILLSIHTTTQAQLDIFAATLTKFASSKIIIPVVSLIALVLLLCKQWRRSAYLIATVWGSLIINRAAKEFMHRVRPHLWDSPAPEIDYAFPSGHATMSMTLVMALVILTWGTAWCWLIATVGSLFVVGIAWTRLYLGVHFPSDILAGWMVSVAWAIGVSLILKPGLVKANALNNQTGSETSLTPDEASK</sequence>
<dbReference type="AlphaFoldDB" id="A0AAV3WF20"/>
<dbReference type="GO" id="GO:0016787">
    <property type="term" value="F:hydrolase activity"/>
    <property type="evidence" value="ECO:0007669"/>
    <property type="project" value="UniProtKB-KW"/>
</dbReference>
<gene>
    <name evidence="9" type="ORF">MiSe_09070</name>
</gene>
<evidence type="ECO:0000256" key="5">
    <source>
        <dbReference type="ARBA" id="ARBA00022989"/>
    </source>
</evidence>
<dbReference type="GO" id="GO:0005886">
    <property type="term" value="C:plasma membrane"/>
    <property type="evidence" value="ECO:0007669"/>
    <property type="project" value="UniProtKB-SubCell"/>
</dbReference>
<name>A0AAV3WF20_9CYAN</name>
<dbReference type="PANTHER" id="PTHR14969">
    <property type="entry name" value="SPHINGOSINE-1-PHOSPHATE PHOSPHOHYDROLASE"/>
    <property type="match status" value="1"/>
</dbReference>
<dbReference type="SUPFAM" id="SSF48317">
    <property type="entry name" value="Acid phosphatase/Vanadium-dependent haloperoxidase"/>
    <property type="match status" value="1"/>
</dbReference>
<dbReference type="SMART" id="SM00014">
    <property type="entry name" value="acidPPc"/>
    <property type="match status" value="1"/>
</dbReference>
<keyword evidence="10" id="KW-1185">Reference proteome</keyword>
<proteinExistence type="predicted"/>
<reference evidence="9" key="1">
    <citation type="submission" date="2019-10" db="EMBL/GenBank/DDBJ databases">
        <title>Draft genome sequece of Microseira wollei NIES-4236.</title>
        <authorList>
            <person name="Yamaguchi H."/>
            <person name="Suzuki S."/>
            <person name="Kawachi M."/>
        </authorList>
    </citation>
    <scope>NUCLEOTIDE SEQUENCE</scope>
    <source>
        <strain evidence="9">NIES-4236</strain>
    </source>
</reference>
<feature type="domain" description="Phosphatidic acid phosphatase type 2/haloperoxidase" evidence="8">
    <location>
        <begin position="108"/>
        <end position="219"/>
    </location>
</feature>
<keyword evidence="2" id="KW-1003">Cell membrane</keyword>
<dbReference type="Gene3D" id="1.20.144.10">
    <property type="entry name" value="Phosphatidic acid phosphatase type 2/haloperoxidase"/>
    <property type="match status" value="1"/>
</dbReference>
<dbReference type="Proteomes" id="UP001050975">
    <property type="component" value="Unassembled WGS sequence"/>
</dbReference>
<dbReference type="PANTHER" id="PTHR14969:SF62">
    <property type="entry name" value="DECAPRENYLPHOSPHORYL-5-PHOSPHORIBOSE PHOSPHATASE RV3807C-RELATED"/>
    <property type="match status" value="1"/>
</dbReference>
<feature type="transmembrane region" description="Helical" evidence="7">
    <location>
        <begin position="174"/>
        <end position="192"/>
    </location>
</feature>
<dbReference type="Pfam" id="PF01569">
    <property type="entry name" value="PAP2"/>
    <property type="match status" value="1"/>
</dbReference>
<dbReference type="InterPro" id="IPR000326">
    <property type="entry name" value="PAP2/HPO"/>
</dbReference>
<comment type="caution">
    <text evidence="9">The sequence shown here is derived from an EMBL/GenBank/DDBJ whole genome shotgun (WGS) entry which is preliminary data.</text>
</comment>
<evidence type="ECO:0000256" key="1">
    <source>
        <dbReference type="ARBA" id="ARBA00004651"/>
    </source>
</evidence>
<keyword evidence="5 7" id="KW-1133">Transmembrane helix</keyword>
<feature type="transmembrane region" description="Helical" evidence="7">
    <location>
        <begin position="204"/>
        <end position="222"/>
    </location>
</feature>
<keyword evidence="6 7" id="KW-0472">Membrane</keyword>
<evidence type="ECO:0000256" key="7">
    <source>
        <dbReference type="SAM" id="Phobius"/>
    </source>
</evidence>
<evidence type="ECO:0000256" key="3">
    <source>
        <dbReference type="ARBA" id="ARBA00022692"/>
    </source>
</evidence>
<dbReference type="EMBL" id="BLAY01000009">
    <property type="protein sequence ID" value="GET36159.1"/>
    <property type="molecule type" value="Genomic_DNA"/>
</dbReference>
<evidence type="ECO:0000256" key="4">
    <source>
        <dbReference type="ARBA" id="ARBA00022801"/>
    </source>
</evidence>
<evidence type="ECO:0000256" key="6">
    <source>
        <dbReference type="ARBA" id="ARBA00023136"/>
    </source>
</evidence>
<comment type="subcellular location">
    <subcellularLocation>
        <location evidence="1">Cell membrane</location>
        <topology evidence="1">Multi-pass membrane protein</topology>
    </subcellularLocation>
</comment>
<feature type="transmembrane region" description="Helical" evidence="7">
    <location>
        <begin position="20"/>
        <end position="39"/>
    </location>
</feature>
<keyword evidence="4" id="KW-0378">Hydrolase</keyword>
<keyword evidence="3 7" id="KW-0812">Transmembrane</keyword>
<organism evidence="9 10">
    <name type="scientific">Microseira wollei NIES-4236</name>
    <dbReference type="NCBI Taxonomy" id="2530354"/>
    <lineage>
        <taxon>Bacteria</taxon>
        <taxon>Bacillati</taxon>
        <taxon>Cyanobacteriota</taxon>
        <taxon>Cyanophyceae</taxon>
        <taxon>Oscillatoriophycideae</taxon>
        <taxon>Aerosakkonematales</taxon>
        <taxon>Aerosakkonemataceae</taxon>
        <taxon>Microseira</taxon>
    </lineage>
</organism>
<evidence type="ECO:0000259" key="8">
    <source>
        <dbReference type="SMART" id="SM00014"/>
    </source>
</evidence>
<dbReference type="CDD" id="cd03392">
    <property type="entry name" value="PAP2_like_2"/>
    <property type="match status" value="1"/>
</dbReference>